<reference evidence="1 2" key="1">
    <citation type="submission" date="2019-04" db="EMBL/GenBank/DDBJ databases">
        <title>Taxonomy of novel Haliea sp. from mangrove soil of West Coast of India.</title>
        <authorList>
            <person name="Verma A."/>
            <person name="Kumar P."/>
            <person name="Krishnamurthi S."/>
        </authorList>
    </citation>
    <scope>NUCLEOTIDE SEQUENCE [LARGE SCALE GENOMIC DNA]</scope>
    <source>
        <strain evidence="1 2">SAOS-164</strain>
    </source>
</reference>
<sequence>MTIAEFAKLEAPVPVVVHSLDMALYQVTLQIDGGEHLLAEDSGRPLRSRNLVSLLELLSRLPVASAVLRQRSAYDEMVGQPLRDGDNALELPLVLPEVEQASLH</sequence>
<evidence type="ECO:0000313" key="1">
    <source>
        <dbReference type="EMBL" id="TGD72830.1"/>
    </source>
</evidence>
<organism evidence="1 2">
    <name type="scientific">Mangrovimicrobium sediminis</name>
    <dbReference type="NCBI Taxonomy" id="2562682"/>
    <lineage>
        <taxon>Bacteria</taxon>
        <taxon>Pseudomonadati</taxon>
        <taxon>Pseudomonadota</taxon>
        <taxon>Gammaproteobacteria</taxon>
        <taxon>Cellvibrionales</taxon>
        <taxon>Halieaceae</taxon>
        <taxon>Mangrovimicrobium</taxon>
    </lineage>
</organism>
<gene>
    <name evidence="1" type="ORF">E4634_13580</name>
</gene>
<dbReference type="OrthoDB" id="5600613at2"/>
<accession>A0A4Z0M025</accession>
<dbReference type="InterPro" id="IPR045508">
    <property type="entry name" value="DUF6482"/>
</dbReference>
<comment type="caution">
    <text evidence="1">The sequence shown here is derived from an EMBL/GenBank/DDBJ whole genome shotgun (WGS) entry which is preliminary data.</text>
</comment>
<dbReference type="Proteomes" id="UP000298050">
    <property type="component" value="Unassembled WGS sequence"/>
</dbReference>
<dbReference type="Pfam" id="PF20090">
    <property type="entry name" value="DUF6482"/>
    <property type="match status" value="1"/>
</dbReference>
<name>A0A4Z0M025_9GAMM</name>
<proteinExistence type="predicted"/>
<dbReference type="AlphaFoldDB" id="A0A4Z0M025"/>
<keyword evidence="2" id="KW-1185">Reference proteome</keyword>
<evidence type="ECO:0000313" key="2">
    <source>
        <dbReference type="Proteomes" id="UP000298050"/>
    </source>
</evidence>
<dbReference type="EMBL" id="SRLE01000009">
    <property type="protein sequence ID" value="TGD72830.1"/>
    <property type="molecule type" value="Genomic_DNA"/>
</dbReference>
<protein>
    <submittedName>
        <fullName evidence="1">Uncharacterized protein</fullName>
    </submittedName>
</protein>